<evidence type="ECO:0000313" key="4">
    <source>
        <dbReference type="Proteomes" id="UP000075455"/>
    </source>
</evidence>
<dbReference type="Pfam" id="PF13561">
    <property type="entry name" value="adh_short_C2"/>
    <property type="match status" value="1"/>
</dbReference>
<evidence type="ECO:0000256" key="1">
    <source>
        <dbReference type="ARBA" id="ARBA00006484"/>
    </source>
</evidence>
<dbReference type="PRINTS" id="PR00080">
    <property type="entry name" value="SDRFAMILY"/>
</dbReference>
<sequence length="248" mass="26956">MRFLNKVVIVTGAAGGMGKAAVKRFLDEGAHVVALDLYPKGVPETADHFYPFAVDVTNEEKVKEVFKEIRNRFGKIDALVNFVGIAQKAEPIEQVSLNKWLKILNTNSTSLFLLCKEAIQIMKDTRAKGSIVNVASISVVRPRPGLQSYIASKGAVVSFSKALALELAPYQIRVNVIHPGPCDTDMLGEFVAFGSDVNLIKEETFRNSIPLGELIQPEDVASTALYLCSDEAHMITGSVIHVDGGRGI</sequence>
<accession>A0A150LQF5</accession>
<dbReference type="PATRIC" id="fig|81408.3.peg.3688"/>
<dbReference type="InterPro" id="IPR002347">
    <property type="entry name" value="SDR_fam"/>
</dbReference>
<evidence type="ECO:0008006" key="5">
    <source>
        <dbReference type="Google" id="ProtNLM"/>
    </source>
</evidence>
<dbReference type="EMBL" id="LQYS01000045">
    <property type="protein sequence ID" value="KYD14279.1"/>
    <property type="molecule type" value="Genomic_DNA"/>
</dbReference>
<dbReference type="SUPFAM" id="SSF51735">
    <property type="entry name" value="NAD(P)-binding Rossmann-fold domains"/>
    <property type="match status" value="1"/>
</dbReference>
<dbReference type="GO" id="GO:0008206">
    <property type="term" value="P:bile acid metabolic process"/>
    <property type="evidence" value="ECO:0007669"/>
    <property type="project" value="UniProtKB-ARBA"/>
</dbReference>
<evidence type="ECO:0000313" key="3">
    <source>
        <dbReference type="EMBL" id="KYD14279.1"/>
    </source>
</evidence>
<dbReference type="AlphaFoldDB" id="A0A150LQF5"/>
<keyword evidence="2" id="KW-0560">Oxidoreductase</keyword>
<proteinExistence type="inferred from homology"/>
<dbReference type="Proteomes" id="UP000075455">
    <property type="component" value="Unassembled WGS sequence"/>
</dbReference>
<name>A0A150LQF5_9BACL</name>
<comment type="caution">
    <text evidence="3">The sequence shown here is derived from an EMBL/GenBank/DDBJ whole genome shotgun (WGS) entry which is preliminary data.</text>
</comment>
<dbReference type="InterPro" id="IPR036291">
    <property type="entry name" value="NAD(P)-bd_dom_sf"/>
</dbReference>
<evidence type="ECO:0000256" key="2">
    <source>
        <dbReference type="ARBA" id="ARBA00023002"/>
    </source>
</evidence>
<dbReference type="PANTHER" id="PTHR24321">
    <property type="entry name" value="DEHYDROGENASES, SHORT CHAIN"/>
    <property type="match status" value="1"/>
</dbReference>
<dbReference type="STRING" id="81408.B4119_1444"/>
<dbReference type="Gene3D" id="3.40.50.720">
    <property type="entry name" value="NAD(P)-binding Rossmann-like Domain"/>
    <property type="match status" value="1"/>
</dbReference>
<dbReference type="RefSeq" id="WP_061579472.1">
    <property type="nucleotide sequence ID" value="NZ_AP025623.1"/>
</dbReference>
<dbReference type="NCBIfam" id="NF005559">
    <property type="entry name" value="PRK07231.1"/>
    <property type="match status" value="1"/>
</dbReference>
<dbReference type="PRINTS" id="PR00081">
    <property type="entry name" value="GDHRDH"/>
</dbReference>
<organism evidence="3 4">
    <name type="scientific">Saccharococcus caldoxylosilyticus</name>
    <dbReference type="NCBI Taxonomy" id="81408"/>
    <lineage>
        <taxon>Bacteria</taxon>
        <taxon>Bacillati</taxon>
        <taxon>Bacillota</taxon>
        <taxon>Bacilli</taxon>
        <taxon>Bacillales</taxon>
        <taxon>Anoxybacillaceae</taxon>
        <taxon>Saccharococcus</taxon>
    </lineage>
</organism>
<comment type="similarity">
    <text evidence="1">Belongs to the short-chain dehydrogenases/reductases (SDR) family.</text>
</comment>
<dbReference type="PANTHER" id="PTHR24321:SF8">
    <property type="entry name" value="ESTRADIOL 17-BETA-DEHYDROGENASE 8-RELATED"/>
    <property type="match status" value="1"/>
</dbReference>
<gene>
    <name evidence="3" type="ORF">B4119_1444</name>
</gene>
<reference evidence="3 4" key="1">
    <citation type="submission" date="2016-01" db="EMBL/GenBank/DDBJ databases">
        <title>Draft Genome Sequences of Seven Thermophilic Sporeformers Isolated from Foods.</title>
        <authorList>
            <person name="Berendsen E.M."/>
            <person name="Wells-Bennik M.H."/>
            <person name="Krawcyk A.O."/>
            <person name="De Jong A."/>
            <person name="Holsappel S."/>
            <person name="Eijlander R.T."/>
            <person name="Kuipers O.P."/>
        </authorList>
    </citation>
    <scope>NUCLEOTIDE SEQUENCE [LARGE SCALE GENOMIC DNA]</scope>
    <source>
        <strain evidence="3 4">B4119</strain>
    </source>
</reference>
<dbReference type="GO" id="GO:0016491">
    <property type="term" value="F:oxidoreductase activity"/>
    <property type="evidence" value="ECO:0007669"/>
    <property type="project" value="UniProtKB-KW"/>
</dbReference>
<protein>
    <recommendedName>
        <fullName evidence="5">3-oxoacyl-[acyl-carrier-protein] reductase</fullName>
    </recommendedName>
</protein>
<dbReference type="FunFam" id="3.40.50.720:FF:000084">
    <property type="entry name" value="Short-chain dehydrogenase reductase"/>
    <property type="match status" value="1"/>
</dbReference>